<name>A0A368K004_9HYPH</name>
<sequence length="224" mass="24368">MTAAEFVAAEHGNEPAKQWTDIAATPLRFVHPSRIAACLDEIVTLKAAGQLATSPRIAKRLERLVVDHYGLPAFPMEMTADKSDLRLMLMSQDELAEFARSAGAVYWAHVLSGEIRASAVATLKAIVGETAFALALTHRDLAGNEPRPDDAETLRTLVRDDGDACLASWHASMPPALQAWLQLKLPEDRSFIPPASAEKREKCFAIARRLAQSDDTAEIAGGRQ</sequence>
<protein>
    <recommendedName>
        <fullName evidence="3">Type III secretion protein</fullName>
    </recommendedName>
</protein>
<dbReference type="AlphaFoldDB" id="A0A368K004"/>
<keyword evidence="2" id="KW-1185">Reference proteome</keyword>
<evidence type="ECO:0000313" key="1">
    <source>
        <dbReference type="EMBL" id="RCS22719.1"/>
    </source>
</evidence>
<accession>A0A368K004</accession>
<organism evidence="1 2">
    <name type="scientific">Phyllobacterium salinisoli</name>
    <dbReference type="NCBI Taxonomy" id="1899321"/>
    <lineage>
        <taxon>Bacteria</taxon>
        <taxon>Pseudomonadati</taxon>
        <taxon>Pseudomonadota</taxon>
        <taxon>Alphaproteobacteria</taxon>
        <taxon>Hyphomicrobiales</taxon>
        <taxon>Phyllobacteriaceae</taxon>
        <taxon>Phyllobacterium</taxon>
    </lineage>
</organism>
<dbReference type="RefSeq" id="WP_114441836.1">
    <property type="nucleotide sequence ID" value="NZ_QOZG01000007.1"/>
</dbReference>
<dbReference type="OrthoDB" id="8112986at2"/>
<comment type="caution">
    <text evidence="1">The sequence shown here is derived from an EMBL/GenBank/DDBJ whole genome shotgun (WGS) entry which is preliminary data.</text>
</comment>
<evidence type="ECO:0008006" key="3">
    <source>
        <dbReference type="Google" id="ProtNLM"/>
    </source>
</evidence>
<evidence type="ECO:0000313" key="2">
    <source>
        <dbReference type="Proteomes" id="UP000253420"/>
    </source>
</evidence>
<reference evidence="1 2" key="1">
    <citation type="submission" date="2018-07" db="EMBL/GenBank/DDBJ databases">
        <title>The draft genome of Phyllobacterium salinisoli.</title>
        <authorList>
            <person name="Liu L."/>
            <person name="Li L."/>
            <person name="Zhang X."/>
            <person name="Liang L."/>
        </authorList>
    </citation>
    <scope>NUCLEOTIDE SEQUENCE [LARGE SCALE GENOMIC DNA]</scope>
    <source>
        <strain evidence="1 2">LLAN61</strain>
    </source>
</reference>
<dbReference type="Proteomes" id="UP000253420">
    <property type="component" value="Unassembled WGS sequence"/>
</dbReference>
<dbReference type="EMBL" id="QOZG01000007">
    <property type="protein sequence ID" value="RCS22719.1"/>
    <property type="molecule type" value="Genomic_DNA"/>
</dbReference>
<proteinExistence type="predicted"/>
<gene>
    <name evidence="1" type="ORF">DUT91_17815</name>
</gene>